<evidence type="ECO:0000313" key="3">
    <source>
        <dbReference type="Proteomes" id="UP001431449"/>
    </source>
</evidence>
<accession>A0ABT0GKM4</accession>
<gene>
    <name evidence="2" type="ORF">M0G41_14785</name>
</gene>
<evidence type="ECO:0000256" key="1">
    <source>
        <dbReference type="SAM" id="Phobius"/>
    </source>
</evidence>
<sequence>MYRLLELLISVLLVVALFVTVGLFLPGDRVFQHSIETNYPPRMVYDLMNGFKRFPEWYPLRAKDPSIQFSVSGEERGVGAKLYYTSENEKVGSGSFEIVDNLDPERIEYKIQSPAMGENKRAVVEIESQGKTTLITWTYTVDYGWDLLGRYAGLYVNRTVGDDVKLALGHVAGLLATMPRFDYTTVDIAHEEVEPQNMLFSKQKAKRNITAVEEAMVKAIEDLRKALAANKLEAAGPVRLITTNFGGEFYEFDVAIPFNLPEDPSFIDPAEEAAKRAEAHAEAVAKAEAAGEPVPQAPAEPEPTPLPLLAGLQLPDTVQQGVTYGGKVVTTTYQGHPAALPLLRDQLRAYAATHGHQVHDRAFEEYLTDITETAAEDAEFKIYWPIR</sequence>
<dbReference type="InterPro" id="IPR019587">
    <property type="entry name" value="Polyketide_cyclase/dehydratase"/>
</dbReference>
<protein>
    <submittedName>
        <fullName evidence="2">SRPBCC family protein</fullName>
    </submittedName>
</protein>
<keyword evidence="1" id="KW-0472">Membrane</keyword>
<dbReference type="SUPFAM" id="SSF55136">
    <property type="entry name" value="Probable bacterial effector-binding domain"/>
    <property type="match status" value="1"/>
</dbReference>
<dbReference type="SUPFAM" id="SSF55961">
    <property type="entry name" value="Bet v1-like"/>
    <property type="match status" value="1"/>
</dbReference>
<comment type="caution">
    <text evidence="2">The sequence shown here is derived from an EMBL/GenBank/DDBJ whole genome shotgun (WGS) entry which is preliminary data.</text>
</comment>
<dbReference type="RefSeq" id="WP_248210626.1">
    <property type="nucleotide sequence ID" value="NZ_JALNMH010000012.1"/>
</dbReference>
<name>A0ABT0GKM4_9GAMM</name>
<keyword evidence="1" id="KW-0812">Transmembrane</keyword>
<keyword evidence="1" id="KW-1133">Transmembrane helix</keyword>
<dbReference type="InterPro" id="IPR023393">
    <property type="entry name" value="START-like_dom_sf"/>
</dbReference>
<keyword evidence="3" id="KW-1185">Reference proteome</keyword>
<dbReference type="Pfam" id="PF10604">
    <property type="entry name" value="Polyketide_cyc2"/>
    <property type="match status" value="1"/>
</dbReference>
<proteinExistence type="predicted"/>
<reference evidence="2" key="1">
    <citation type="submission" date="2022-04" db="EMBL/GenBank/DDBJ databases">
        <title>Lysobacter sp. CAU 1642 isolated from sea sand.</title>
        <authorList>
            <person name="Kim W."/>
        </authorList>
    </citation>
    <scope>NUCLEOTIDE SEQUENCE</scope>
    <source>
        <strain evidence="2">CAU 1642</strain>
    </source>
</reference>
<organism evidence="2 3">
    <name type="scientific">Pseudomarimonas salicorniae</name>
    <dbReference type="NCBI Taxonomy" id="2933270"/>
    <lineage>
        <taxon>Bacteria</taxon>
        <taxon>Pseudomonadati</taxon>
        <taxon>Pseudomonadota</taxon>
        <taxon>Gammaproteobacteria</taxon>
        <taxon>Lysobacterales</taxon>
        <taxon>Lysobacteraceae</taxon>
        <taxon>Pseudomarimonas</taxon>
    </lineage>
</organism>
<dbReference type="EMBL" id="JALNMH010000012">
    <property type="protein sequence ID" value="MCK7594932.1"/>
    <property type="molecule type" value="Genomic_DNA"/>
</dbReference>
<feature type="transmembrane region" description="Helical" evidence="1">
    <location>
        <begin position="7"/>
        <end position="25"/>
    </location>
</feature>
<evidence type="ECO:0000313" key="2">
    <source>
        <dbReference type="EMBL" id="MCK7594932.1"/>
    </source>
</evidence>
<dbReference type="Gene3D" id="3.30.530.20">
    <property type="match status" value="1"/>
</dbReference>
<dbReference type="Gene3D" id="3.20.80.10">
    <property type="entry name" value="Regulatory factor, effector binding domain"/>
    <property type="match status" value="1"/>
</dbReference>
<dbReference type="Proteomes" id="UP001431449">
    <property type="component" value="Unassembled WGS sequence"/>
</dbReference>
<dbReference type="InterPro" id="IPR011256">
    <property type="entry name" value="Reg_factor_effector_dom_sf"/>
</dbReference>